<gene>
    <name evidence="8" type="ORF">OS125_02845</name>
</gene>
<dbReference type="InterPro" id="IPR019539">
    <property type="entry name" value="GalKase_N"/>
</dbReference>
<dbReference type="SUPFAM" id="SSF54211">
    <property type="entry name" value="Ribosomal protein S5 domain 2-like"/>
    <property type="match status" value="1"/>
</dbReference>
<evidence type="ECO:0000256" key="1">
    <source>
        <dbReference type="ARBA" id="ARBA00006566"/>
    </source>
</evidence>
<accession>A0ABT3WQ13</accession>
<evidence type="ECO:0000313" key="9">
    <source>
        <dbReference type="Proteomes" id="UP001081709"/>
    </source>
</evidence>
<evidence type="ECO:0000256" key="5">
    <source>
        <dbReference type="SAM" id="MobiDB-lite"/>
    </source>
</evidence>
<sequence>MTSLMWPIAGNDVRETALGEHWAVYGRDPGLVAVAPATFSVIGEHTDVYGGIVLTGVSARRVVVTASRRPDDAVRVRVLRPGVDGETVTVTASTTMEDLAAHANRHQAAQDTPGGENPPSPLRAGTDDWANRLGGVAWMMIHRQLISREIPGFDVTVVSDIPPGCGLGGRAAAEAAFALGLADLSGHHPDPPLRARVADICTQAAALFGDTPPLRARHTTALRGGTEQVLSVIDYADGSVTHAPSPAPLSHRPYLITVPRPVPGSPDARVPELRRREEFITLASRIYGVESLRLLPDAEERVIDWLETVHEVKGGDGQPAVAEASGWMGFLTSETRRAADCAALLRSRRTSEALDRLARSQSQTCAAFGLGAGTEALVRLCLSRGAAVARAAHAGASDAVIAWFPADGGCDADDAALRLADDGLLVIPLSGGGPATVDDDPDNWM</sequence>
<evidence type="ECO:0000256" key="2">
    <source>
        <dbReference type="ARBA" id="ARBA00022741"/>
    </source>
</evidence>
<dbReference type="PRINTS" id="PR00959">
    <property type="entry name" value="MEVGALKINASE"/>
</dbReference>
<name>A0ABT3WQ13_9CORY</name>
<dbReference type="EMBL" id="JAPMKV010000001">
    <property type="protein sequence ID" value="MCX7444186.1"/>
    <property type="molecule type" value="Genomic_DNA"/>
</dbReference>
<keyword evidence="2" id="KW-0547">Nucleotide-binding</keyword>
<dbReference type="Proteomes" id="UP001081709">
    <property type="component" value="Unassembled WGS sequence"/>
</dbReference>
<feature type="region of interest" description="Disordered" evidence="5">
    <location>
        <begin position="104"/>
        <end position="126"/>
    </location>
</feature>
<dbReference type="InterPro" id="IPR020568">
    <property type="entry name" value="Ribosomal_Su5_D2-typ_SF"/>
</dbReference>
<dbReference type="Pfam" id="PF00288">
    <property type="entry name" value="GHMP_kinases_N"/>
    <property type="match status" value="1"/>
</dbReference>
<keyword evidence="3" id="KW-0808">Transferase</keyword>
<evidence type="ECO:0000313" key="8">
    <source>
        <dbReference type="EMBL" id="MCX7444186.1"/>
    </source>
</evidence>
<dbReference type="PANTHER" id="PTHR10457:SF7">
    <property type="entry name" value="GALACTOKINASE-RELATED"/>
    <property type="match status" value="1"/>
</dbReference>
<comment type="similarity">
    <text evidence="1">Belongs to the GHMP kinase family. GalK subfamily.</text>
</comment>
<dbReference type="InterPro" id="IPR006204">
    <property type="entry name" value="GHMP_kinase_N_dom"/>
</dbReference>
<evidence type="ECO:0000259" key="6">
    <source>
        <dbReference type="Pfam" id="PF00288"/>
    </source>
</evidence>
<keyword evidence="4" id="KW-0067">ATP-binding</keyword>
<dbReference type="RefSeq" id="WP_267186221.1">
    <property type="nucleotide sequence ID" value="NZ_JAPMKV010000001.1"/>
</dbReference>
<feature type="domain" description="Galactokinase N-terminal" evidence="7">
    <location>
        <begin position="23"/>
        <end position="68"/>
    </location>
</feature>
<comment type="caution">
    <text evidence="8">The sequence shown here is derived from an EMBL/GenBank/DDBJ whole genome shotgun (WGS) entry which is preliminary data.</text>
</comment>
<organism evidence="8 9">
    <name type="scientific">Corynebacterium pygosceleis</name>
    <dbReference type="NCBI Taxonomy" id="2800406"/>
    <lineage>
        <taxon>Bacteria</taxon>
        <taxon>Bacillati</taxon>
        <taxon>Actinomycetota</taxon>
        <taxon>Actinomycetes</taxon>
        <taxon>Mycobacteriales</taxon>
        <taxon>Corynebacteriaceae</taxon>
        <taxon>Corynebacterium</taxon>
    </lineage>
</organism>
<protein>
    <submittedName>
        <fullName evidence="8">Galactokinase</fullName>
    </submittedName>
</protein>
<feature type="domain" description="GHMP kinase N-terminal" evidence="6">
    <location>
        <begin position="145"/>
        <end position="203"/>
    </location>
</feature>
<dbReference type="PANTHER" id="PTHR10457">
    <property type="entry name" value="MEVALONATE KINASE/GALACTOKINASE"/>
    <property type="match status" value="1"/>
</dbReference>
<dbReference type="Gene3D" id="3.30.230.10">
    <property type="match status" value="1"/>
</dbReference>
<proteinExistence type="inferred from homology"/>
<evidence type="ECO:0000256" key="3">
    <source>
        <dbReference type="ARBA" id="ARBA00022777"/>
    </source>
</evidence>
<keyword evidence="3" id="KW-0418">Kinase</keyword>
<dbReference type="InterPro" id="IPR014721">
    <property type="entry name" value="Ribsml_uS5_D2-typ_fold_subgr"/>
</dbReference>
<evidence type="ECO:0000259" key="7">
    <source>
        <dbReference type="Pfam" id="PF10509"/>
    </source>
</evidence>
<evidence type="ECO:0000256" key="4">
    <source>
        <dbReference type="ARBA" id="ARBA00022840"/>
    </source>
</evidence>
<dbReference type="Pfam" id="PF10509">
    <property type="entry name" value="GalKase_gal_bdg"/>
    <property type="match status" value="1"/>
</dbReference>
<keyword evidence="9" id="KW-1185">Reference proteome</keyword>
<reference evidence="8" key="1">
    <citation type="submission" date="2022-11" db="EMBL/GenBank/DDBJ databases">
        <title>Corynebacterium sp. isolated from Penguins.</title>
        <authorList>
            <person name="Sedlar K."/>
            <person name="Svec P."/>
        </authorList>
    </citation>
    <scope>NUCLEOTIDE SEQUENCE</scope>
    <source>
        <strain evidence="8">P7003</strain>
    </source>
</reference>